<comment type="caution">
    <text evidence="2">The sequence shown here is derived from an EMBL/GenBank/DDBJ whole genome shotgun (WGS) entry which is preliminary data.</text>
</comment>
<feature type="region of interest" description="Disordered" evidence="1">
    <location>
        <begin position="1"/>
        <end position="23"/>
    </location>
</feature>
<evidence type="ECO:0000313" key="2">
    <source>
        <dbReference type="EMBL" id="MBR7678922.1"/>
    </source>
</evidence>
<keyword evidence="3" id="KW-1185">Reference proteome</keyword>
<reference evidence="2" key="1">
    <citation type="submission" date="2021-04" db="EMBL/GenBank/DDBJ databases">
        <title>Sequencing of actinobacteria type strains.</title>
        <authorList>
            <person name="Nguyen G.-S."/>
            <person name="Wentzel A."/>
        </authorList>
    </citation>
    <scope>NUCLEOTIDE SEQUENCE</scope>
    <source>
        <strain evidence="2">DSM 42095</strain>
    </source>
</reference>
<dbReference type="AlphaFoldDB" id="A0A8T4J6R0"/>
<organism evidence="2 3">
    <name type="scientific">Streptomyces daliensis</name>
    <dbReference type="NCBI Taxonomy" id="299421"/>
    <lineage>
        <taxon>Bacteria</taxon>
        <taxon>Bacillati</taxon>
        <taxon>Actinomycetota</taxon>
        <taxon>Actinomycetes</taxon>
        <taxon>Kitasatosporales</taxon>
        <taxon>Streptomycetaceae</taxon>
        <taxon>Streptomyces</taxon>
    </lineage>
</organism>
<accession>A0A8T4J6R0</accession>
<evidence type="ECO:0000313" key="3">
    <source>
        <dbReference type="Proteomes" id="UP000675554"/>
    </source>
</evidence>
<proteinExistence type="predicted"/>
<feature type="non-terminal residue" evidence="2">
    <location>
        <position position="1"/>
    </location>
</feature>
<dbReference type="EMBL" id="JAGSMN010002019">
    <property type="protein sequence ID" value="MBR7678922.1"/>
    <property type="molecule type" value="Genomic_DNA"/>
</dbReference>
<protein>
    <submittedName>
        <fullName evidence="2">Potassium transporter TrkA</fullName>
    </submittedName>
</protein>
<sequence length="82" mass="8642">VALDVATEDERREDLTSFSSTGEGELEWRLHPGQVLNPGDRVVVAATRRGLGALLSAGAGTTRSPIPGTGEHRVADAVFTRS</sequence>
<gene>
    <name evidence="2" type="ORF">KDA82_39455</name>
</gene>
<dbReference type="Proteomes" id="UP000675554">
    <property type="component" value="Unassembled WGS sequence"/>
</dbReference>
<name>A0A8T4J6R0_9ACTN</name>
<evidence type="ECO:0000256" key="1">
    <source>
        <dbReference type="SAM" id="MobiDB-lite"/>
    </source>
</evidence>
<feature type="non-terminal residue" evidence="2">
    <location>
        <position position="82"/>
    </location>
</feature>